<dbReference type="InterPro" id="IPR012867">
    <property type="entry name" value="DUF1648"/>
</dbReference>
<dbReference type="Proteomes" id="UP000316256">
    <property type="component" value="Unassembled WGS sequence"/>
</dbReference>
<name>A0A541BQR1_9NOCA</name>
<gene>
    <name evidence="3" type="ORF">FK531_00700</name>
</gene>
<feature type="transmembrane region" description="Helical" evidence="1">
    <location>
        <begin position="60"/>
        <end position="81"/>
    </location>
</feature>
<dbReference type="OrthoDB" id="3178004at2"/>
<proteinExistence type="predicted"/>
<feature type="transmembrane region" description="Helical" evidence="1">
    <location>
        <begin position="205"/>
        <end position="225"/>
    </location>
</feature>
<feature type="transmembrane region" description="Helical" evidence="1">
    <location>
        <begin position="125"/>
        <end position="148"/>
    </location>
</feature>
<dbReference type="EMBL" id="VIGH01000001">
    <property type="protein sequence ID" value="TQF74659.1"/>
    <property type="molecule type" value="Genomic_DNA"/>
</dbReference>
<feature type="transmembrane region" description="Helical" evidence="1">
    <location>
        <begin position="174"/>
        <end position="199"/>
    </location>
</feature>
<protein>
    <submittedName>
        <fullName evidence="3">DUF1648 domain-containing protein</fullName>
    </submittedName>
</protein>
<keyword evidence="1" id="KW-0472">Membrane</keyword>
<dbReference type="Pfam" id="PF07853">
    <property type="entry name" value="DUF1648"/>
    <property type="match status" value="1"/>
</dbReference>
<reference evidence="3 4" key="1">
    <citation type="submission" date="2019-06" db="EMBL/GenBank/DDBJ databases">
        <title>Rhodococcus spaelei sp. nov., isolated from a cave.</title>
        <authorList>
            <person name="Lee S.D."/>
        </authorList>
    </citation>
    <scope>NUCLEOTIDE SEQUENCE [LARGE SCALE GENOMIC DNA]</scope>
    <source>
        <strain evidence="3 4">C9-5</strain>
    </source>
</reference>
<keyword evidence="4" id="KW-1185">Reference proteome</keyword>
<sequence length="321" mass="33115">MSESRAFDPAGVAFGIGLPLLSAATVLVTARLWRPRLPDALAIHWNAGGSADSFTATGSAAWTFVLIILLVGGGSSAVAALAQAMLMMRRTMLIVGSAVTGLTLALWFGLVAANLDRADPSDARLSTTSIVVGILVGGAVGVVGAALLRDHRERPSAADRPDARLPRGPVDLPIVARVGLGTGSTAVLVGVAALVTVGLCRMAGSWWLMAVFMPVSALVIGLLRFRVVVDESGLRVFNMGMCALGYGVDELEGARVTEVAPFRDFGGWGLRAKGRGNYGVVTETGPAVVFTAANGQRLTVTTGRAAEMAGALNALADRRHG</sequence>
<feature type="transmembrane region" description="Helical" evidence="1">
    <location>
        <begin position="12"/>
        <end position="33"/>
    </location>
</feature>
<feature type="transmembrane region" description="Helical" evidence="1">
    <location>
        <begin position="93"/>
        <end position="113"/>
    </location>
</feature>
<keyword evidence="1" id="KW-0812">Transmembrane</keyword>
<evidence type="ECO:0000256" key="1">
    <source>
        <dbReference type="SAM" id="Phobius"/>
    </source>
</evidence>
<comment type="caution">
    <text evidence="3">The sequence shown here is derived from an EMBL/GenBank/DDBJ whole genome shotgun (WGS) entry which is preliminary data.</text>
</comment>
<feature type="domain" description="DUF1648" evidence="2">
    <location>
        <begin position="21"/>
        <end position="68"/>
    </location>
</feature>
<evidence type="ECO:0000313" key="3">
    <source>
        <dbReference type="EMBL" id="TQF74659.1"/>
    </source>
</evidence>
<accession>A0A541BQR1</accession>
<organism evidence="3 4">
    <name type="scientific">Rhodococcus spelaei</name>
    <dbReference type="NCBI Taxonomy" id="2546320"/>
    <lineage>
        <taxon>Bacteria</taxon>
        <taxon>Bacillati</taxon>
        <taxon>Actinomycetota</taxon>
        <taxon>Actinomycetes</taxon>
        <taxon>Mycobacteriales</taxon>
        <taxon>Nocardiaceae</taxon>
        <taxon>Rhodococcus</taxon>
    </lineage>
</organism>
<dbReference type="RefSeq" id="WP_142094744.1">
    <property type="nucleotide sequence ID" value="NZ_VIGH01000001.1"/>
</dbReference>
<evidence type="ECO:0000259" key="2">
    <source>
        <dbReference type="Pfam" id="PF07853"/>
    </source>
</evidence>
<dbReference type="AlphaFoldDB" id="A0A541BQR1"/>
<keyword evidence="1" id="KW-1133">Transmembrane helix</keyword>
<evidence type="ECO:0000313" key="4">
    <source>
        <dbReference type="Proteomes" id="UP000316256"/>
    </source>
</evidence>